<keyword evidence="9 15" id="KW-1133">Transmembrane helix</keyword>
<keyword evidence="8 15" id="KW-0812">Transmembrane</keyword>
<keyword evidence="11 15" id="KW-0472">Membrane</keyword>
<dbReference type="Pfam" id="PF01066">
    <property type="entry name" value="CDP-OH_P_transf"/>
    <property type="match status" value="1"/>
</dbReference>
<comment type="similarity">
    <text evidence="4">Belongs to the CDP-alcohol phosphatidyltransferase class-I family.</text>
</comment>
<feature type="transmembrane region" description="Helical" evidence="15">
    <location>
        <begin position="152"/>
        <end position="173"/>
    </location>
</feature>
<dbReference type="EMBL" id="CP136862">
    <property type="protein sequence ID" value="WOJ88744.1"/>
    <property type="molecule type" value="Genomic_DNA"/>
</dbReference>
<dbReference type="InterPro" id="IPR000462">
    <property type="entry name" value="CDP-OH_P_trans"/>
</dbReference>
<evidence type="ECO:0000313" key="17">
    <source>
        <dbReference type="Proteomes" id="UP001626536"/>
    </source>
</evidence>
<keyword evidence="10" id="KW-0443">Lipid metabolism</keyword>
<evidence type="ECO:0000256" key="7">
    <source>
        <dbReference type="ARBA" id="ARBA00022516"/>
    </source>
</evidence>
<evidence type="ECO:0000256" key="3">
    <source>
        <dbReference type="ARBA" id="ARBA00005189"/>
    </source>
</evidence>
<organism evidence="16 17">
    <name type="scientific">Methylocapsa polymorpha</name>
    <dbReference type="NCBI Taxonomy" id="3080828"/>
    <lineage>
        <taxon>Bacteria</taxon>
        <taxon>Pseudomonadati</taxon>
        <taxon>Pseudomonadota</taxon>
        <taxon>Alphaproteobacteria</taxon>
        <taxon>Hyphomicrobiales</taxon>
        <taxon>Beijerinckiaceae</taxon>
        <taxon>Methylocapsa</taxon>
    </lineage>
</organism>
<evidence type="ECO:0000256" key="8">
    <source>
        <dbReference type="ARBA" id="ARBA00022692"/>
    </source>
</evidence>
<feature type="transmembrane region" description="Helical" evidence="15">
    <location>
        <begin position="74"/>
        <end position="99"/>
    </location>
</feature>
<comment type="pathway">
    <text evidence="2">Phospholipid metabolism; phosphatidylglycerol biosynthesis; phosphatidylglycerol from CDP-diacylglycerol: step 1/2.</text>
</comment>
<evidence type="ECO:0000256" key="5">
    <source>
        <dbReference type="ARBA" id="ARBA00013170"/>
    </source>
</evidence>
<dbReference type="EC" id="2.7.8.5" evidence="5"/>
<dbReference type="RefSeq" id="WP_407338182.1">
    <property type="nucleotide sequence ID" value="NZ_CP136862.1"/>
</dbReference>
<comment type="subcellular location">
    <subcellularLocation>
        <location evidence="1">Membrane</location>
        <topology evidence="1">Multi-pass membrane protein</topology>
    </subcellularLocation>
</comment>
<comment type="catalytic activity">
    <reaction evidence="14">
        <text>a CDP-1,2-diacyl-sn-glycerol + sn-glycerol 3-phosphate = a 1,2-diacyl-sn-glycero-3-phospho-(1'-sn-glycero-3'-phosphate) + CMP + H(+)</text>
        <dbReference type="Rhea" id="RHEA:12593"/>
        <dbReference type="ChEBI" id="CHEBI:15378"/>
        <dbReference type="ChEBI" id="CHEBI:57597"/>
        <dbReference type="ChEBI" id="CHEBI:58332"/>
        <dbReference type="ChEBI" id="CHEBI:60110"/>
        <dbReference type="ChEBI" id="CHEBI:60377"/>
        <dbReference type="EC" id="2.7.8.5"/>
    </reaction>
</comment>
<evidence type="ECO:0000256" key="6">
    <source>
        <dbReference type="ARBA" id="ARBA00014944"/>
    </source>
</evidence>
<protein>
    <recommendedName>
        <fullName evidence="6">CDP-diacylglycerol--glycerol-3-phosphate 3-phosphatidyltransferase</fullName>
        <ecNumber evidence="5">2.7.8.5</ecNumber>
    </recommendedName>
</protein>
<proteinExistence type="inferred from homology"/>
<evidence type="ECO:0000313" key="16">
    <source>
        <dbReference type="EMBL" id="WOJ88744.1"/>
    </source>
</evidence>
<name>A0ABZ0HQP8_9HYPH</name>
<evidence type="ECO:0000256" key="2">
    <source>
        <dbReference type="ARBA" id="ARBA00005042"/>
    </source>
</evidence>
<dbReference type="PIRSF" id="PIRSF000847">
    <property type="entry name" value="Phos_ph_gly_syn"/>
    <property type="match status" value="1"/>
</dbReference>
<gene>
    <name evidence="16" type="ORF">RZS28_13095</name>
</gene>
<evidence type="ECO:0000256" key="13">
    <source>
        <dbReference type="ARBA" id="ARBA00023264"/>
    </source>
</evidence>
<dbReference type="InterPro" id="IPR004570">
    <property type="entry name" value="Phosphatidylglycerol_P_synth"/>
</dbReference>
<evidence type="ECO:0000256" key="10">
    <source>
        <dbReference type="ARBA" id="ARBA00023098"/>
    </source>
</evidence>
<evidence type="ECO:0000256" key="14">
    <source>
        <dbReference type="ARBA" id="ARBA00048586"/>
    </source>
</evidence>
<keyword evidence="13" id="KW-1208">Phospholipid metabolism</keyword>
<evidence type="ECO:0000256" key="12">
    <source>
        <dbReference type="ARBA" id="ARBA00023209"/>
    </source>
</evidence>
<evidence type="ECO:0000256" key="11">
    <source>
        <dbReference type="ARBA" id="ARBA00023136"/>
    </source>
</evidence>
<evidence type="ECO:0000256" key="4">
    <source>
        <dbReference type="ARBA" id="ARBA00010441"/>
    </source>
</evidence>
<sequence>MSFSLYRSVPNLITLGRLMLVPAIIAMIAAERWQAACVVFILAGISDAVDGWIAKTFDLRTELGAYLDPLADKALIDSIFVSLAIVGVLPATIAILVVARDVMIVGAFMVSWFLHKPMAVKPLLISKLNTLVQLGCAAMVLGVKAFDFPAGVWFDISIYAVAFLTLASTGAYFEQWIRHMSV</sequence>
<reference evidence="16 17" key="1">
    <citation type="submission" date="2023-10" db="EMBL/GenBank/DDBJ databases">
        <title>Novel methanotroph of the genus Methylocapsa from a subarctic wetland.</title>
        <authorList>
            <person name="Belova S.E."/>
            <person name="Oshkin I.Y."/>
            <person name="Miroshnikov K."/>
            <person name="Dedysh S.N."/>
        </authorList>
    </citation>
    <scope>NUCLEOTIDE SEQUENCE [LARGE SCALE GENOMIC DNA]</scope>
    <source>
        <strain evidence="16 17">RX1</strain>
    </source>
</reference>
<dbReference type="InterPro" id="IPR050324">
    <property type="entry name" value="CDP-alcohol_PTase-I"/>
</dbReference>
<accession>A0ABZ0HQP8</accession>
<feature type="transmembrane region" description="Helical" evidence="15">
    <location>
        <begin position="12"/>
        <end position="30"/>
    </location>
</feature>
<keyword evidence="7" id="KW-0444">Lipid biosynthesis</keyword>
<evidence type="ECO:0000256" key="15">
    <source>
        <dbReference type="SAM" id="Phobius"/>
    </source>
</evidence>
<comment type="pathway">
    <text evidence="3">Lipid metabolism.</text>
</comment>
<evidence type="ECO:0000256" key="1">
    <source>
        <dbReference type="ARBA" id="ARBA00004141"/>
    </source>
</evidence>
<feature type="transmembrane region" description="Helical" evidence="15">
    <location>
        <begin position="128"/>
        <end position="146"/>
    </location>
</feature>
<dbReference type="InterPro" id="IPR043130">
    <property type="entry name" value="CDP-OH_PTrfase_TM_dom"/>
</dbReference>
<keyword evidence="17" id="KW-1185">Reference proteome</keyword>
<dbReference type="PANTHER" id="PTHR14269">
    <property type="entry name" value="CDP-DIACYLGLYCEROL--GLYCEROL-3-PHOSPHATE 3-PHOSPHATIDYLTRANSFERASE-RELATED"/>
    <property type="match status" value="1"/>
</dbReference>
<dbReference type="Proteomes" id="UP001626536">
    <property type="component" value="Chromosome"/>
</dbReference>
<dbReference type="Gene3D" id="1.20.120.1760">
    <property type="match status" value="1"/>
</dbReference>
<dbReference type="PANTHER" id="PTHR14269:SF62">
    <property type="entry name" value="CDP-DIACYLGLYCEROL--GLYCEROL-3-PHOSPHATE 3-PHOSPHATIDYLTRANSFERASE 1, CHLOROPLASTIC"/>
    <property type="match status" value="1"/>
</dbReference>
<evidence type="ECO:0000256" key="9">
    <source>
        <dbReference type="ARBA" id="ARBA00022989"/>
    </source>
</evidence>
<keyword evidence="12" id="KW-0594">Phospholipid biosynthesis</keyword>